<keyword evidence="3" id="KW-1185">Reference proteome</keyword>
<feature type="signal peptide" evidence="1">
    <location>
        <begin position="1"/>
        <end position="23"/>
    </location>
</feature>
<name>A0A078ARN8_STYLE</name>
<sequence length="146" mass="16451">MHLSNLLLYLACALAFMVISADAALLKSKISQSGPDYQLGGQYNPIPSVECKDTRNNNQFKVLMYHPDGKYYKQCYKSLAWLNMDGCGKDYQYIFVVTTVSTTTGPATMTEYPYVINGGKMYPTQRRPGFTSLSPYLQTNIKKCKI</sequence>
<dbReference type="Proteomes" id="UP000039865">
    <property type="component" value="Unassembled WGS sequence"/>
</dbReference>
<organism evidence="2 3">
    <name type="scientific">Stylonychia lemnae</name>
    <name type="common">Ciliate</name>
    <dbReference type="NCBI Taxonomy" id="5949"/>
    <lineage>
        <taxon>Eukaryota</taxon>
        <taxon>Sar</taxon>
        <taxon>Alveolata</taxon>
        <taxon>Ciliophora</taxon>
        <taxon>Intramacronucleata</taxon>
        <taxon>Spirotrichea</taxon>
        <taxon>Stichotrichia</taxon>
        <taxon>Sporadotrichida</taxon>
        <taxon>Oxytrichidae</taxon>
        <taxon>Stylonychinae</taxon>
        <taxon>Stylonychia</taxon>
    </lineage>
</organism>
<dbReference type="InParanoid" id="A0A078ARN8"/>
<dbReference type="EMBL" id="CCKQ01013480">
    <property type="protein sequence ID" value="CDW85145.1"/>
    <property type="molecule type" value="Genomic_DNA"/>
</dbReference>
<gene>
    <name evidence="2" type="primary">Contig11664.g12481</name>
    <name evidence="2" type="ORF">STYLEM_14215</name>
</gene>
<keyword evidence="1" id="KW-0732">Signal</keyword>
<evidence type="ECO:0000313" key="2">
    <source>
        <dbReference type="EMBL" id="CDW85145.1"/>
    </source>
</evidence>
<accession>A0A078ARN8</accession>
<proteinExistence type="predicted"/>
<feature type="chain" id="PRO_5001729583" evidence="1">
    <location>
        <begin position="24"/>
        <end position="146"/>
    </location>
</feature>
<protein>
    <submittedName>
        <fullName evidence="2">Uncharacterized protein</fullName>
    </submittedName>
</protein>
<evidence type="ECO:0000313" key="3">
    <source>
        <dbReference type="Proteomes" id="UP000039865"/>
    </source>
</evidence>
<evidence type="ECO:0000256" key="1">
    <source>
        <dbReference type="SAM" id="SignalP"/>
    </source>
</evidence>
<dbReference type="AlphaFoldDB" id="A0A078ARN8"/>
<reference evidence="2 3" key="1">
    <citation type="submission" date="2014-06" db="EMBL/GenBank/DDBJ databases">
        <authorList>
            <person name="Swart Estienne"/>
        </authorList>
    </citation>
    <scope>NUCLEOTIDE SEQUENCE [LARGE SCALE GENOMIC DNA]</scope>
    <source>
        <strain evidence="2 3">130c</strain>
    </source>
</reference>